<gene>
    <name evidence="3" type="ORF">ERS852511_00134</name>
</gene>
<feature type="domain" description="GmrSD restriction endonucleases N-terminal" evidence="1">
    <location>
        <begin position="23"/>
        <end position="246"/>
    </location>
</feature>
<dbReference type="AlphaFoldDB" id="A0A174I522"/>
<reference evidence="3 4" key="1">
    <citation type="submission" date="2015-09" db="EMBL/GenBank/DDBJ databases">
        <authorList>
            <consortium name="Pathogen Informatics"/>
        </authorList>
    </citation>
    <scope>NUCLEOTIDE SEQUENCE [LARGE SCALE GENOMIC DNA]</scope>
    <source>
        <strain evidence="3 4">2789STDY5834899</strain>
    </source>
</reference>
<dbReference type="PANTHER" id="PTHR35149:SF2">
    <property type="entry name" value="DUF262 DOMAIN-CONTAINING PROTEIN"/>
    <property type="match status" value="1"/>
</dbReference>
<organism evidence="3 4">
    <name type="scientific">Bacteroides thetaiotaomicron</name>
    <dbReference type="NCBI Taxonomy" id="818"/>
    <lineage>
        <taxon>Bacteria</taxon>
        <taxon>Pseudomonadati</taxon>
        <taxon>Bacteroidota</taxon>
        <taxon>Bacteroidia</taxon>
        <taxon>Bacteroidales</taxon>
        <taxon>Bacteroidaceae</taxon>
        <taxon>Bacteroides</taxon>
    </lineage>
</organism>
<dbReference type="Pfam" id="PF03235">
    <property type="entry name" value="GmrSD_N"/>
    <property type="match status" value="1"/>
</dbReference>
<dbReference type="InterPro" id="IPR004919">
    <property type="entry name" value="GmrSD_N"/>
</dbReference>
<dbReference type="PANTHER" id="PTHR35149">
    <property type="entry name" value="SLL5132 PROTEIN"/>
    <property type="match status" value="1"/>
</dbReference>
<dbReference type="InterPro" id="IPR011089">
    <property type="entry name" value="GmrSD_C"/>
</dbReference>
<proteinExistence type="predicted"/>
<dbReference type="Pfam" id="PF07510">
    <property type="entry name" value="GmrSD_C"/>
    <property type="match status" value="1"/>
</dbReference>
<name>A0A174I522_BACT4</name>
<dbReference type="Proteomes" id="UP000095576">
    <property type="component" value="Unassembled WGS sequence"/>
</dbReference>
<evidence type="ECO:0000259" key="2">
    <source>
        <dbReference type="Pfam" id="PF07510"/>
    </source>
</evidence>
<feature type="domain" description="GmrSD restriction endonucleases C-terminal" evidence="2">
    <location>
        <begin position="453"/>
        <end position="559"/>
    </location>
</feature>
<accession>A0A174I522</accession>
<dbReference type="EMBL" id="CZAP01000001">
    <property type="protein sequence ID" value="CUO80350.1"/>
    <property type="molecule type" value="Genomic_DNA"/>
</dbReference>
<sequence>MADLHVSKKNIRSLLSLDDANTKGKTFIIPEYQRPYRWDKDTCDVLWTDFVNFYIDHKDDDKEYFLGSIVTCADSDNSSYIDIIDGQQRITSLLLLLRAFYYKLEKQNVSDPDDDDVKGLMQSIEPCIWKVNPMSKKVTDKASTHIKSLVATDDANEEFQIILESGEIPAHSNSSYAENYKTFLEKCNDYAQNALSGWKELCLFILERCIILPIECTDLDSALTIFGTLNNRGLALSDSDIFKAELYKLCKTADEKKQFTNEWKQLEQTVEDGGFTLDDLFRYYMHVNRASRNITAKEIALRAFYAGEGSKFAIFKEPNFFKELTDLAEFWNSVYSYEDIYCEDEAKKYIHCLSYYPNEYWKYPVSVFFQVHKRKDDFRTLFTLYLKKLLAFMFARFIENPTVNAVRDKVFSFYVETFKTGTFTLDSYKLPDTFESHLKRFPTSKMAKGLLLLNAYLFDPKQTLLSGKLEIEHILPQRWQNTNYNGWDKAEAEKHIEMFGNKIIFEKRLNIQAGNGYFGKKKSDYYCKSKVHEVVALSKYPQNDWLKEDIEQREDKIIQRLMDFFVENINNDKKNTVLTKNLCFHLQSGQEEFKLNETCFQDGTILYELECHEIDMAKSSLTKKVFADFCISNEDPDLLLEHIGKTKILSGNIIFLDEKNDIIVNFLEK</sequence>
<dbReference type="RefSeq" id="WP_055298253.1">
    <property type="nucleotide sequence ID" value="NZ_CZAP01000001.1"/>
</dbReference>
<evidence type="ECO:0000313" key="3">
    <source>
        <dbReference type="EMBL" id="CUO80350.1"/>
    </source>
</evidence>
<evidence type="ECO:0000313" key="4">
    <source>
        <dbReference type="Proteomes" id="UP000095576"/>
    </source>
</evidence>
<protein>
    <submittedName>
        <fullName evidence="3">Type I restriction-modification system protein</fullName>
    </submittedName>
</protein>
<evidence type="ECO:0000259" key="1">
    <source>
        <dbReference type="Pfam" id="PF03235"/>
    </source>
</evidence>